<feature type="transmembrane region" description="Helical" evidence="8">
    <location>
        <begin position="72"/>
        <end position="96"/>
    </location>
</feature>
<accession>A0ABS3DR38</accession>
<evidence type="ECO:0000256" key="5">
    <source>
        <dbReference type="ARBA" id="ARBA00022692"/>
    </source>
</evidence>
<dbReference type="PANTHER" id="PTHR34975">
    <property type="entry name" value="SPORE GERMINATION PROTEIN A2"/>
    <property type="match status" value="1"/>
</dbReference>
<organism evidence="9 10">
    <name type="scientific">Halobacillus kuroshimensis</name>
    <dbReference type="NCBI Taxonomy" id="302481"/>
    <lineage>
        <taxon>Bacteria</taxon>
        <taxon>Bacillati</taxon>
        <taxon>Bacillota</taxon>
        <taxon>Bacilli</taxon>
        <taxon>Bacillales</taxon>
        <taxon>Bacillaceae</taxon>
        <taxon>Halobacillus</taxon>
    </lineage>
</organism>
<evidence type="ECO:0000256" key="3">
    <source>
        <dbReference type="ARBA" id="ARBA00022448"/>
    </source>
</evidence>
<dbReference type="RefSeq" id="WP_206931805.1">
    <property type="nucleotide sequence ID" value="NZ_JAEKJY010000001.1"/>
</dbReference>
<feature type="transmembrane region" description="Helical" evidence="8">
    <location>
        <begin position="144"/>
        <end position="162"/>
    </location>
</feature>
<protein>
    <submittedName>
        <fullName evidence="9">Endospore germination permease</fullName>
    </submittedName>
</protein>
<dbReference type="EMBL" id="JAEKJY010000001">
    <property type="protein sequence ID" value="MBN8233810.1"/>
    <property type="molecule type" value="Genomic_DNA"/>
</dbReference>
<evidence type="ECO:0000256" key="8">
    <source>
        <dbReference type="SAM" id="Phobius"/>
    </source>
</evidence>
<sequence>MNQPAISPRQFMFIVIFFTIGSSILIVPSPIASAAKHDAWVSVLLSILVGASLVLFYILVWKSLKGKSFVQACTFVFGAWLGRLFSFFYLAFLYILSALVLRNIGDFMTTSIIPETPLTFIHLFFLLVVIVGCYLGVESIGRSAEIFMPWMILLFLFLIFSISPQMNMDHLRPFFDSTSKEIIDGSTVMIGTPYLEMVALLMVIPYVKESPKTAHGWFIGSMIGGGFLFLITILSLLVLGSDLTSLNAYPTYNVAEKINIAGFMEGLEIIIAIIWMITIFFKLTVLYYASSVGIAQFLNIDNHRILLLPLGMGMIVLSLVAYPDMAYYENFVADTWLPYAVTHGFLLPLFLWGGLQIKNRAQKNTL</sequence>
<evidence type="ECO:0000313" key="9">
    <source>
        <dbReference type="EMBL" id="MBN8233810.1"/>
    </source>
</evidence>
<dbReference type="NCBIfam" id="TIGR00912">
    <property type="entry name" value="2A0309"/>
    <property type="match status" value="1"/>
</dbReference>
<feature type="transmembrane region" description="Helical" evidence="8">
    <location>
        <begin position="39"/>
        <end position="60"/>
    </location>
</feature>
<evidence type="ECO:0000256" key="7">
    <source>
        <dbReference type="ARBA" id="ARBA00023136"/>
    </source>
</evidence>
<feature type="transmembrane region" description="Helical" evidence="8">
    <location>
        <begin position="305"/>
        <end position="323"/>
    </location>
</feature>
<evidence type="ECO:0000256" key="6">
    <source>
        <dbReference type="ARBA" id="ARBA00022989"/>
    </source>
</evidence>
<feature type="transmembrane region" description="Helical" evidence="8">
    <location>
        <begin position="12"/>
        <end position="33"/>
    </location>
</feature>
<evidence type="ECO:0000256" key="1">
    <source>
        <dbReference type="ARBA" id="ARBA00004141"/>
    </source>
</evidence>
<evidence type="ECO:0000256" key="4">
    <source>
        <dbReference type="ARBA" id="ARBA00022544"/>
    </source>
</evidence>
<name>A0ABS3DR38_9BACI</name>
<comment type="similarity">
    <text evidence="2">Belongs to the amino acid-polyamine-organocation (APC) superfamily. Spore germination protein (SGP) (TC 2.A.3.9) family.</text>
</comment>
<comment type="subcellular location">
    <subcellularLocation>
        <location evidence="1">Membrane</location>
        <topology evidence="1">Multi-pass membrane protein</topology>
    </subcellularLocation>
</comment>
<dbReference type="PANTHER" id="PTHR34975:SF2">
    <property type="entry name" value="SPORE GERMINATION PROTEIN A2"/>
    <property type="match status" value="1"/>
</dbReference>
<feature type="transmembrane region" description="Helical" evidence="8">
    <location>
        <begin position="216"/>
        <end position="239"/>
    </location>
</feature>
<dbReference type="Proteomes" id="UP000663970">
    <property type="component" value="Unassembled WGS sequence"/>
</dbReference>
<dbReference type="Pfam" id="PF03845">
    <property type="entry name" value="Spore_permease"/>
    <property type="match status" value="1"/>
</dbReference>
<feature type="transmembrane region" description="Helical" evidence="8">
    <location>
        <begin position="269"/>
        <end position="289"/>
    </location>
</feature>
<comment type="caution">
    <text evidence="9">The sequence shown here is derived from an EMBL/GenBank/DDBJ whole genome shotgun (WGS) entry which is preliminary data.</text>
</comment>
<keyword evidence="7 8" id="KW-0472">Membrane</keyword>
<evidence type="ECO:0000256" key="2">
    <source>
        <dbReference type="ARBA" id="ARBA00007998"/>
    </source>
</evidence>
<feature type="transmembrane region" description="Helical" evidence="8">
    <location>
        <begin position="182"/>
        <end position="204"/>
    </location>
</feature>
<keyword evidence="3" id="KW-0813">Transport</keyword>
<gene>
    <name evidence="9" type="ORF">JF544_01060</name>
</gene>
<keyword evidence="10" id="KW-1185">Reference proteome</keyword>
<dbReference type="InterPro" id="IPR004761">
    <property type="entry name" value="Spore_GerAB"/>
</dbReference>
<proteinExistence type="inferred from homology"/>
<feature type="transmembrane region" description="Helical" evidence="8">
    <location>
        <begin position="116"/>
        <end position="137"/>
    </location>
</feature>
<keyword evidence="5 8" id="KW-0812">Transmembrane</keyword>
<keyword evidence="4" id="KW-0309">Germination</keyword>
<feature type="transmembrane region" description="Helical" evidence="8">
    <location>
        <begin position="335"/>
        <end position="355"/>
    </location>
</feature>
<reference evidence="9 10" key="1">
    <citation type="submission" date="2020-12" db="EMBL/GenBank/DDBJ databases">
        <title>Oil enriched cultivation method for isolating marine PHA-producing bacteria.</title>
        <authorList>
            <person name="Zheng W."/>
            <person name="Yu S."/>
            <person name="Huang Y."/>
        </authorList>
    </citation>
    <scope>NUCLEOTIDE SEQUENCE [LARGE SCALE GENOMIC DNA]</scope>
    <source>
        <strain evidence="9 10">SY-2-6</strain>
    </source>
</reference>
<keyword evidence="6 8" id="KW-1133">Transmembrane helix</keyword>
<evidence type="ECO:0000313" key="10">
    <source>
        <dbReference type="Proteomes" id="UP000663970"/>
    </source>
</evidence>
<dbReference type="Gene3D" id="1.20.1740.10">
    <property type="entry name" value="Amino acid/polyamine transporter I"/>
    <property type="match status" value="1"/>
</dbReference>